<evidence type="ECO:0000313" key="3">
    <source>
        <dbReference type="Proteomes" id="UP001500842"/>
    </source>
</evidence>
<evidence type="ECO:0000313" key="2">
    <source>
        <dbReference type="EMBL" id="GAA1519903.1"/>
    </source>
</evidence>
<gene>
    <name evidence="2" type="ORF">GCM10009788_24670</name>
</gene>
<reference evidence="2 3" key="1">
    <citation type="journal article" date="2019" name="Int. J. Syst. Evol. Microbiol.">
        <title>The Global Catalogue of Microorganisms (GCM) 10K type strain sequencing project: providing services to taxonomists for standard genome sequencing and annotation.</title>
        <authorList>
            <consortium name="The Broad Institute Genomics Platform"/>
            <consortium name="The Broad Institute Genome Sequencing Center for Infectious Disease"/>
            <person name="Wu L."/>
            <person name="Ma J."/>
        </authorList>
    </citation>
    <scope>NUCLEOTIDE SEQUENCE [LARGE SCALE GENOMIC DNA]</scope>
    <source>
        <strain evidence="2 3">JCM 14942</strain>
    </source>
</reference>
<sequence length="127" mass="13167">MKKLILGLLAAALVTLGLVGTTSLAHADPYTGTVPVTPAVAKSKVKPNKKAKIPLATAGNVVPTGTAKVVCKNGKTKVKANKPLNAKGLAKTGKLKKKGKWTCTVTYTATPNSVFQSGKFKVKVKVK</sequence>
<comment type="caution">
    <text evidence="2">The sequence shown here is derived from an EMBL/GenBank/DDBJ whole genome shotgun (WGS) entry which is preliminary data.</text>
</comment>
<proteinExistence type="predicted"/>
<dbReference type="Proteomes" id="UP001500842">
    <property type="component" value="Unassembled WGS sequence"/>
</dbReference>
<dbReference type="EMBL" id="BAAAOR010000021">
    <property type="protein sequence ID" value="GAA1519903.1"/>
    <property type="molecule type" value="Genomic_DNA"/>
</dbReference>
<feature type="chain" id="PRO_5045704841" description="Bacterial Ig-like domain-containing protein" evidence="1">
    <location>
        <begin position="28"/>
        <end position="127"/>
    </location>
</feature>
<evidence type="ECO:0008006" key="4">
    <source>
        <dbReference type="Google" id="ProtNLM"/>
    </source>
</evidence>
<accession>A0ABN2AKX6</accession>
<keyword evidence="1" id="KW-0732">Signal</keyword>
<evidence type="ECO:0000256" key="1">
    <source>
        <dbReference type="SAM" id="SignalP"/>
    </source>
</evidence>
<organism evidence="2 3">
    <name type="scientific">Nocardioides humi</name>
    <dbReference type="NCBI Taxonomy" id="449461"/>
    <lineage>
        <taxon>Bacteria</taxon>
        <taxon>Bacillati</taxon>
        <taxon>Actinomycetota</taxon>
        <taxon>Actinomycetes</taxon>
        <taxon>Propionibacteriales</taxon>
        <taxon>Nocardioidaceae</taxon>
        <taxon>Nocardioides</taxon>
    </lineage>
</organism>
<protein>
    <recommendedName>
        <fullName evidence="4">Bacterial Ig-like domain-containing protein</fullName>
    </recommendedName>
</protein>
<dbReference type="RefSeq" id="WP_141006146.1">
    <property type="nucleotide sequence ID" value="NZ_BAAAOR010000021.1"/>
</dbReference>
<keyword evidence="3" id="KW-1185">Reference proteome</keyword>
<name>A0ABN2AKX6_9ACTN</name>
<feature type="signal peptide" evidence="1">
    <location>
        <begin position="1"/>
        <end position="27"/>
    </location>
</feature>